<dbReference type="Proteomes" id="UP000278609">
    <property type="component" value="Unassembled WGS sequence"/>
</dbReference>
<dbReference type="GO" id="GO:1990281">
    <property type="term" value="C:efflux pump complex"/>
    <property type="evidence" value="ECO:0007669"/>
    <property type="project" value="TreeGrafter"/>
</dbReference>
<protein>
    <submittedName>
        <fullName evidence="9">TolC family protein</fullName>
    </submittedName>
</protein>
<comment type="subcellular location">
    <subcellularLocation>
        <location evidence="1">Cell outer membrane</location>
    </subcellularLocation>
</comment>
<evidence type="ECO:0000256" key="8">
    <source>
        <dbReference type="SAM" id="SignalP"/>
    </source>
</evidence>
<evidence type="ECO:0000256" key="7">
    <source>
        <dbReference type="ARBA" id="ARBA00023237"/>
    </source>
</evidence>
<keyword evidence="5" id="KW-0812">Transmembrane</keyword>
<keyword evidence="3" id="KW-0813">Transport</keyword>
<dbReference type="InterPro" id="IPR003423">
    <property type="entry name" value="OMP_efflux"/>
</dbReference>
<evidence type="ECO:0000256" key="3">
    <source>
        <dbReference type="ARBA" id="ARBA00022448"/>
    </source>
</evidence>
<keyword evidence="8" id="KW-0732">Signal</keyword>
<accession>A0A3P1XX65</accession>
<feature type="chain" id="PRO_5018235724" evidence="8">
    <location>
        <begin position="34"/>
        <end position="450"/>
    </location>
</feature>
<dbReference type="InterPro" id="IPR051906">
    <property type="entry name" value="TolC-like"/>
</dbReference>
<sequence length="450" mass="50825">MRIGKNRTKKMMKRTIRIGLSAFLLAGMLSAQEQEKKWSLQECIDYAKEHNLEVRMQQINVQQQEVTLSTAKSKRLPDLSASASQGWNFGRSPSGYDNTYKNQNARSTSWSLSTNVPVFTGFRITNEVAAAKLNLQAITAELEKVKENMEISITSAYLQVLYQKELLGVSNEQLALSREQLERIRSMHAAGRASEAQIYEVEAQVANDELSVVQAGSDLQIALLGLTQLLELPSPEGFAVEEPAGEVEFLLARKPEDIYRTALTTRASVRAEALRLQSSEKNIGIARSAYYPTLSFGAGYGNNYYFADGFDNLPFSEQLKKNRNQYLGFNLSVPIFSRWTTRNGVRSAKLGKRMQELQLENTKKALYKDIQQAYYNAVAAGEKYKASEAAYVSARKSFGYMNEKFANGRATVYEYNQSKTSMTKSMSNRTQAKYEYLLRKKIMEFYEGTN</sequence>
<comment type="caution">
    <text evidence="9">The sequence shown here is derived from an EMBL/GenBank/DDBJ whole genome shotgun (WGS) entry which is preliminary data.</text>
</comment>
<organism evidence="9 10">
    <name type="scientific">Tannerella forsythia</name>
    <name type="common">Bacteroides forsythus</name>
    <dbReference type="NCBI Taxonomy" id="28112"/>
    <lineage>
        <taxon>Bacteria</taxon>
        <taxon>Pseudomonadati</taxon>
        <taxon>Bacteroidota</taxon>
        <taxon>Bacteroidia</taxon>
        <taxon>Bacteroidales</taxon>
        <taxon>Tannerellaceae</taxon>
        <taxon>Tannerella</taxon>
    </lineage>
</organism>
<dbReference type="Pfam" id="PF02321">
    <property type="entry name" value="OEP"/>
    <property type="match status" value="2"/>
</dbReference>
<evidence type="ECO:0000256" key="1">
    <source>
        <dbReference type="ARBA" id="ARBA00004442"/>
    </source>
</evidence>
<feature type="signal peptide" evidence="8">
    <location>
        <begin position="1"/>
        <end position="33"/>
    </location>
</feature>
<proteinExistence type="inferred from homology"/>
<evidence type="ECO:0000313" key="9">
    <source>
        <dbReference type="EMBL" id="RRD63131.1"/>
    </source>
</evidence>
<dbReference type="AlphaFoldDB" id="A0A3P1XX65"/>
<evidence type="ECO:0000256" key="2">
    <source>
        <dbReference type="ARBA" id="ARBA00007613"/>
    </source>
</evidence>
<name>A0A3P1XX65_TANFO</name>
<dbReference type="GO" id="GO:0015288">
    <property type="term" value="F:porin activity"/>
    <property type="evidence" value="ECO:0007669"/>
    <property type="project" value="TreeGrafter"/>
</dbReference>
<evidence type="ECO:0000256" key="6">
    <source>
        <dbReference type="ARBA" id="ARBA00023136"/>
    </source>
</evidence>
<evidence type="ECO:0000256" key="4">
    <source>
        <dbReference type="ARBA" id="ARBA00022452"/>
    </source>
</evidence>
<dbReference type="PANTHER" id="PTHR30026">
    <property type="entry name" value="OUTER MEMBRANE PROTEIN TOLC"/>
    <property type="match status" value="1"/>
</dbReference>
<evidence type="ECO:0000256" key="5">
    <source>
        <dbReference type="ARBA" id="ARBA00022692"/>
    </source>
</evidence>
<gene>
    <name evidence="9" type="ORF">EII40_00270</name>
</gene>
<comment type="similarity">
    <text evidence="2">Belongs to the outer membrane factor (OMF) (TC 1.B.17) family.</text>
</comment>
<keyword evidence="6" id="KW-0472">Membrane</keyword>
<reference evidence="9 10" key="1">
    <citation type="submission" date="2018-11" db="EMBL/GenBank/DDBJ databases">
        <title>Genomes From Bacteria Associated with the Canine Oral Cavity: a Test Case for Automated Genome-Based Taxonomic Assignment.</title>
        <authorList>
            <person name="Coil D.A."/>
            <person name="Jospin G."/>
            <person name="Darling A.E."/>
            <person name="Wallis C."/>
            <person name="Davis I.J."/>
            <person name="Harris S."/>
            <person name="Eisen J.A."/>
            <person name="Holcombe L.J."/>
            <person name="O'Flynn C."/>
        </authorList>
    </citation>
    <scope>NUCLEOTIDE SEQUENCE [LARGE SCALE GENOMIC DNA]</scope>
    <source>
        <strain evidence="9 10">OH2617_COT-023</strain>
    </source>
</reference>
<keyword evidence="7" id="KW-0998">Cell outer membrane</keyword>
<dbReference type="OrthoDB" id="9811587at2"/>
<dbReference type="EMBL" id="RQYS01000001">
    <property type="protein sequence ID" value="RRD63131.1"/>
    <property type="molecule type" value="Genomic_DNA"/>
</dbReference>
<dbReference type="SUPFAM" id="SSF56954">
    <property type="entry name" value="Outer membrane efflux proteins (OEP)"/>
    <property type="match status" value="1"/>
</dbReference>
<dbReference type="PANTHER" id="PTHR30026:SF20">
    <property type="entry name" value="OUTER MEMBRANE PROTEIN TOLC"/>
    <property type="match status" value="1"/>
</dbReference>
<dbReference type="GO" id="GO:0015562">
    <property type="term" value="F:efflux transmembrane transporter activity"/>
    <property type="evidence" value="ECO:0007669"/>
    <property type="project" value="InterPro"/>
</dbReference>
<dbReference type="GO" id="GO:0009279">
    <property type="term" value="C:cell outer membrane"/>
    <property type="evidence" value="ECO:0007669"/>
    <property type="project" value="UniProtKB-SubCell"/>
</dbReference>
<dbReference type="Gene3D" id="1.20.1600.10">
    <property type="entry name" value="Outer membrane efflux proteins (OEP)"/>
    <property type="match status" value="1"/>
</dbReference>
<keyword evidence="4" id="KW-1134">Transmembrane beta strand</keyword>
<evidence type="ECO:0000313" key="10">
    <source>
        <dbReference type="Proteomes" id="UP000278609"/>
    </source>
</evidence>